<evidence type="ECO:0000313" key="2">
    <source>
        <dbReference type="Proteomes" id="UP000235584"/>
    </source>
</evidence>
<gene>
    <name evidence="1" type="ORF">C0V70_05780</name>
</gene>
<dbReference type="KEGG" id="bsto:C0V70_05780"/>
<protein>
    <submittedName>
        <fullName evidence="1">Uncharacterized protein</fullName>
    </submittedName>
</protein>
<sequence>MRISLISLILVLLTGCSSLRGSLSTGAIIGGSLGAMSGMVFSPNKESRNGNALIFGALGAGAGALLANYLYTSDPENRDLKQMMIPDDPLKKKSEEVPLFDFTPELQNIKPELSFKPVKKYEVPIEKLPDELKGKVKKQYLLEYETEAKTIQYQGKTIEISPFKAYEHVYEE</sequence>
<dbReference type="PROSITE" id="PS51257">
    <property type="entry name" value="PROKAR_LIPOPROTEIN"/>
    <property type="match status" value="1"/>
</dbReference>
<dbReference type="EMBL" id="CP025704">
    <property type="protein sequence ID" value="AUN97631.1"/>
    <property type="molecule type" value="Genomic_DNA"/>
</dbReference>
<keyword evidence="2" id="KW-1185">Reference proteome</keyword>
<dbReference type="AlphaFoldDB" id="A0A2K9NQ43"/>
<dbReference type="RefSeq" id="WP_102242926.1">
    <property type="nucleotide sequence ID" value="NZ_CP025704.1"/>
</dbReference>
<accession>A0A2K9NQ43</accession>
<dbReference type="Proteomes" id="UP000235584">
    <property type="component" value="Chromosome"/>
</dbReference>
<evidence type="ECO:0000313" key="1">
    <source>
        <dbReference type="EMBL" id="AUN97631.1"/>
    </source>
</evidence>
<proteinExistence type="predicted"/>
<organism evidence="1 2">
    <name type="scientific">Bacteriovorax stolpii</name>
    <name type="common">Bdellovibrio stolpii</name>
    <dbReference type="NCBI Taxonomy" id="960"/>
    <lineage>
        <taxon>Bacteria</taxon>
        <taxon>Pseudomonadati</taxon>
        <taxon>Bdellovibrionota</taxon>
        <taxon>Bacteriovoracia</taxon>
        <taxon>Bacteriovoracales</taxon>
        <taxon>Bacteriovoracaceae</taxon>
        <taxon>Bacteriovorax</taxon>
    </lineage>
</organism>
<reference evidence="1 2" key="1">
    <citation type="submission" date="2018-01" db="EMBL/GenBank/DDBJ databases">
        <title>Complete genome sequence of Bacteriovorax stolpii DSM12778.</title>
        <authorList>
            <person name="Tang B."/>
            <person name="Chang J."/>
        </authorList>
    </citation>
    <scope>NUCLEOTIDE SEQUENCE [LARGE SCALE GENOMIC DNA]</scope>
    <source>
        <strain evidence="1 2">DSM 12778</strain>
    </source>
</reference>
<name>A0A2K9NQ43_BACTC</name>